<dbReference type="RefSeq" id="WP_273669315.1">
    <property type="nucleotide sequence ID" value="NZ_JAQQXR010000001.1"/>
</dbReference>
<evidence type="ECO:0000313" key="2">
    <source>
        <dbReference type="Proteomes" id="UP001221208"/>
    </source>
</evidence>
<sequence>MDKFQPHYARELGFFRRFSREFAERYPKIAANLLMHGESSEDPHVERMIQAFAFLTARISKRLDDDYPQLTEALLETLYPHYLRAFPSCAIARFDGAAAGERAATIPRATVMKSAKVRNVKCTFKSIYEVSIAPLSIAEARFHPHIAAPPSMPLPAGVSASLRIAVQAGSAEQAGPRRLRVFIDGDPSFCAALRDALFLHTASAYVEAGGDGKWLALDAIPVTAVGFAEADALIPFSARSHPAYRLLTEYFCFPDKFNFFDIELARLAAVLPPGCRDFSLHLALKGIPADSNRARILSALSPKNLLLGCTPVVNLFEQAGNPLDVTHMKSEYTLLADPARAYAYEIHSIVAAQIKKDTADGSAGTPFRPFYALHAGEQPDQNSHYWVTRRDDMVAATSPGHETKIAFVDSDFNPMLPETATLSTTLLCSNRDLPCALAVGLPDGDLEAGGDLARAPIHFLRKPSAPQRFEAGRGAHWRLISHLSLNFRSLCEAGLADFRKMLSLHDLPQSATSQRQIMGITGLAHEAVMSWVEGKPHAFLMPGIAIRMTLDEEAFVGSGVHAFAQLMDQFLALYGQINLSTQLIILSHKTGEELLRCQPRSPMPGEPA</sequence>
<dbReference type="InterPro" id="IPR010272">
    <property type="entry name" value="T6SS_TssF"/>
</dbReference>
<reference evidence="1 2" key="1">
    <citation type="submission" date="2022-10" db="EMBL/GenBank/DDBJ databases">
        <title>Janthinobacterium sp. hw3 Genome sequencing.</title>
        <authorList>
            <person name="Park S."/>
        </authorList>
    </citation>
    <scope>NUCLEOTIDE SEQUENCE [LARGE SCALE GENOMIC DNA]</scope>
    <source>
        <strain evidence="2">hw3</strain>
    </source>
</reference>
<dbReference type="PIRSF" id="PIRSF028304">
    <property type="entry name" value="UCP028304"/>
    <property type="match status" value="1"/>
</dbReference>
<evidence type="ECO:0000313" key="1">
    <source>
        <dbReference type="EMBL" id="MDC8756678.1"/>
    </source>
</evidence>
<proteinExistence type="predicted"/>
<comment type="caution">
    <text evidence="1">The sequence shown here is derived from an EMBL/GenBank/DDBJ whole genome shotgun (WGS) entry which is preliminary data.</text>
</comment>
<accession>A0ABT5JVC6</accession>
<protein>
    <submittedName>
        <fullName evidence="1">Type VI secretion system baseplate subunit TssF</fullName>
    </submittedName>
</protein>
<gene>
    <name evidence="1" type="primary">tssF</name>
    <name evidence="1" type="ORF">OIK44_03635</name>
</gene>
<dbReference type="Pfam" id="PF05947">
    <property type="entry name" value="T6SS_TssF"/>
    <property type="match status" value="1"/>
</dbReference>
<dbReference type="EMBL" id="JAQQXR010000001">
    <property type="protein sequence ID" value="MDC8756678.1"/>
    <property type="molecule type" value="Genomic_DNA"/>
</dbReference>
<dbReference type="PANTHER" id="PTHR35370:SF1">
    <property type="entry name" value="TYPE VI SECRETION SYSTEM COMPONENT TSSF1"/>
    <property type="match status" value="1"/>
</dbReference>
<name>A0ABT5JVC6_9BURK</name>
<organism evidence="1 2">
    <name type="scientific">Janthinobacterium fluminis</name>
    <dbReference type="NCBI Taxonomy" id="2987524"/>
    <lineage>
        <taxon>Bacteria</taxon>
        <taxon>Pseudomonadati</taxon>
        <taxon>Pseudomonadota</taxon>
        <taxon>Betaproteobacteria</taxon>
        <taxon>Burkholderiales</taxon>
        <taxon>Oxalobacteraceae</taxon>
        <taxon>Janthinobacterium</taxon>
    </lineage>
</organism>
<dbReference type="PANTHER" id="PTHR35370">
    <property type="entry name" value="CYTOPLASMIC PROTEIN-RELATED-RELATED"/>
    <property type="match status" value="1"/>
</dbReference>
<dbReference type="NCBIfam" id="TIGR03359">
    <property type="entry name" value="VI_chp_6"/>
    <property type="match status" value="1"/>
</dbReference>
<dbReference type="Proteomes" id="UP001221208">
    <property type="component" value="Unassembled WGS sequence"/>
</dbReference>
<keyword evidence="2" id="KW-1185">Reference proteome</keyword>